<protein>
    <submittedName>
        <fullName evidence="3">DUF2306 domain-containing protein</fullName>
    </submittedName>
</protein>
<feature type="transmembrane region" description="Helical" evidence="2">
    <location>
        <begin position="174"/>
        <end position="194"/>
    </location>
</feature>
<dbReference type="Proteomes" id="UP000504882">
    <property type="component" value="Unassembled WGS sequence"/>
</dbReference>
<keyword evidence="4" id="KW-1185">Reference proteome</keyword>
<accession>A0ABY2DYA3</accession>
<feature type="transmembrane region" description="Helical" evidence="2">
    <location>
        <begin position="248"/>
        <end position="272"/>
    </location>
</feature>
<gene>
    <name evidence="3" type="ORF">EXU48_22900</name>
</gene>
<feature type="transmembrane region" description="Helical" evidence="2">
    <location>
        <begin position="71"/>
        <end position="94"/>
    </location>
</feature>
<reference evidence="3 4" key="1">
    <citation type="submission" date="2019-03" db="EMBL/GenBank/DDBJ databases">
        <title>Genomic features of bacteria from cold environments.</title>
        <authorList>
            <person name="Shen L."/>
        </authorList>
    </citation>
    <scope>NUCLEOTIDE SEQUENCE [LARGE SCALE GENOMIC DNA]</scope>
    <source>
        <strain evidence="4">T3246-1</strain>
    </source>
</reference>
<evidence type="ECO:0000256" key="2">
    <source>
        <dbReference type="SAM" id="Phobius"/>
    </source>
</evidence>
<name>A0ABY2DYA3_9MICO</name>
<keyword evidence="2" id="KW-1133">Transmembrane helix</keyword>
<organism evidence="3 4">
    <name type="scientific">Occultella glacieicola</name>
    <dbReference type="NCBI Taxonomy" id="2518684"/>
    <lineage>
        <taxon>Bacteria</taxon>
        <taxon>Bacillati</taxon>
        <taxon>Actinomycetota</taxon>
        <taxon>Actinomycetes</taxon>
        <taxon>Micrococcales</taxon>
        <taxon>Ruaniaceae</taxon>
        <taxon>Occultella</taxon>
    </lineage>
</organism>
<dbReference type="Pfam" id="PF10067">
    <property type="entry name" value="DUF2306"/>
    <property type="match status" value="1"/>
</dbReference>
<dbReference type="InterPro" id="IPR018750">
    <property type="entry name" value="DUF2306_membrane"/>
</dbReference>
<dbReference type="EMBL" id="SMNA01000016">
    <property type="protein sequence ID" value="TDE88574.1"/>
    <property type="molecule type" value="Genomic_DNA"/>
</dbReference>
<feature type="transmembrane region" description="Helical" evidence="2">
    <location>
        <begin position="145"/>
        <end position="168"/>
    </location>
</feature>
<feature type="region of interest" description="Disordered" evidence="1">
    <location>
        <begin position="1"/>
        <end position="28"/>
    </location>
</feature>
<evidence type="ECO:0000256" key="1">
    <source>
        <dbReference type="SAM" id="MobiDB-lite"/>
    </source>
</evidence>
<evidence type="ECO:0000313" key="4">
    <source>
        <dbReference type="Proteomes" id="UP000504882"/>
    </source>
</evidence>
<feature type="transmembrane region" description="Helical" evidence="2">
    <location>
        <begin position="114"/>
        <end position="133"/>
    </location>
</feature>
<comment type="caution">
    <text evidence="3">The sequence shown here is derived from an EMBL/GenBank/DDBJ whole genome shotgun (WGS) entry which is preliminary data.</text>
</comment>
<feature type="transmembrane region" description="Helical" evidence="2">
    <location>
        <begin position="215"/>
        <end position="236"/>
    </location>
</feature>
<evidence type="ECO:0000313" key="3">
    <source>
        <dbReference type="EMBL" id="TDE88574.1"/>
    </source>
</evidence>
<keyword evidence="2" id="KW-0812">Transmembrane</keyword>
<sequence>MRSTTAWSARGRARPPRRTTVAGPVLDRGPMCPQATRRRIVGMTDQLTRPDRRDAIVAAMSRPPATEPNRYRVVVVAFLSLGVVAYAAVVYGGFDVSASMVDVREGLAWHYPLLWTHILTGAIALGLGPLQFVRRIRRVPRVHRYLGRAYLFAGVVPSSIVGIAVALLTTSGPVAAAGLVVGDLLWITTAVIAYRHARAARYRQHGEWMIRNFAVTFAAVTFRAWLGLTIAGQVPLLEPVYGGDFDALFAVAYAATCWLAFIPNLVFVNLYLRHRHATAHPRR</sequence>
<proteinExistence type="predicted"/>
<keyword evidence="2" id="KW-0472">Membrane</keyword>